<keyword evidence="1" id="KW-0472">Membrane</keyword>
<dbReference type="Pfam" id="PF04087">
    <property type="entry name" value="DUF389"/>
    <property type="match status" value="1"/>
</dbReference>
<dbReference type="Proteomes" id="UP001597374">
    <property type="component" value="Unassembled WGS sequence"/>
</dbReference>
<evidence type="ECO:0000313" key="3">
    <source>
        <dbReference type="Proteomes" id="UP001597374"/>
    </source>
</evidence>
<dbReference type="InterPro" id="IPR005240">
    <property type="entry name" value="DUF389"/>
</dbReference>
<keyword evidence="1" id="KW-0812">Transmembrane</keyword>
<reference evidence="3" key="1">
    <citation type="journal article" date="2019" name="Int. J. Syst. Evol. Microbiol.">
        <title>The Global Catalogue of Microorganisms (GCM) 10K type strain sequencing project: providing services to taxonomists for standard genome sequencing and annotation.</title>
        <authorList>
            <consortium name="The Broad Institute Genomics Platform"/>
            <consortium name="The Broad Institute Genome Sequencing Center for Infectious Disease"/>
            <person name="Wu L."/>
            <person name="Ma J."/>
        </authorList>
    </citation>
    <scope>NUCLEOTIDE SEQUENCE [LARGE SCALE GENOMIC DNA]</scope>
    <source>
        <strain evidence="3">CGMCC 4.1782</strain>
    </source>
</reference>
<proteinExistence type="predicted"/>
<dbReference type="EMBL" id="JBHUIM010000002">
    <property type="protein sequence ID" value="MFD2247502.1"/>
    <property type="molecule type" value="Genomic_DNA"/>
</dbReference>
<evidence type="ECO:0000256" key="1">
    <source>
        <dbReference type="SAM" id="Phobius"/>
    </source>
</evidence>
<accession>A0ABW5CYP8</accession>
<feature type="transmembrane region" description="Helical" evidence="1">
    <location>
        <begin position="206"/>
        <end position="225"/>
    </location>
</feature>
<name>A0ABW5CYP8_9BACT</name>
<feature type="transmembrane region" description="Helical" evidence="1">
    <location>
        <begin position="141"/>
        <end position="162"/>
    </location>
</feature>
<feature type="transmembrane region" description="Helical" evidence="1">
    <location>
        <begin position="268"/>
        <end position="289"/>
    </location>
</feature>
<evidence type="ECO:0000313" key="2">
    <source>
        <dbReference type="EMBL" id="MFD2247502.1"/>
    </source>
</evidence>
<comment type="caution">
    <text evidence="2">The sequence shown here is derived from an EMBL/GenBank/DDBJ whole genome shotgun (WGS) entry which is preliminary data.</text>
</comment>
<feature type="transmembrane region" description="Helical" evidence="1">
    <location>
        <begin position="174"/>
        <end position="194"/>
    </location>
</feature>
<protein>
    <submittedName>
        <fullName evidence="2">DUF389 domain-containing protein</fullName>
    </submittedName>
</protein>
<feature type="transmembrane region" description="Helical" evidence="1">
    <location>
        <begin position="234"/>
        <end position="256"/>
    </location>
</feature>
<keyword evidence="3" id="KW-1185">Reference proteome</keyword>
<feature type="transmembrane region" description="Helical" evidence="1">
    <location>
        <begin position="115"/>
        <end position="135"/>
    </location>
</feature>
<organism evidence="2 3">
    <name type="scientific">Pontibacter ruber</name>
    <dbReference type="NCBI Taxonomy" id="1343895"/>
    <lineage>
        <taxon>Bacteria</taxon>
        <taxon>Pseudomonadati</taxon>
        <taxon>Bacteroidota</taxon>
        <taxon>Cytophagia</taxon>
        <taxon>Cytophagales</taxon>
        <taxon>Hymenobacteraceae</taxon>
        <taxon>Pontibacter</taxon>
    </lineage>
</organism>
<keyword evidence="1" id="KW-1133">Transmembrane helix</keyword>
<sequence>MRLVTVKAPEGEGKNVADVAFAAGISQISVQQAKQYTADHQEKVLDVVEVETATPKAKVYLESLMKAPFYDPATFAFSVRHPESIFAAEPPEKETYPIVRPTTDVYEELWQFTRVTISLVGRVFLSSVLLAYGMVEDMLPLIIAGLLFLPFHHHMLGFALGAVLRERRFLLQGLLALVVTTVLIFLAGACVALFTEPPIGFEEPGTPLSGAVLAAVIGVAAALAATDDAGRRELIGLAATAHISIYPAWFGLKMVFGFHETGILAEHLLTFGINVTTLTLAAGLTFAVMGMRSKGILRFVHQKSGEK</sequence>
<gene>
    <name evidence="2" type="ORF">ACFSKP_14635</name>
</gene>
<dbReference type="RefSeq" id="WP_250430441.1">
    <property type="nucleotide sequence ID" value="NZ_JALPRR010000003.1"/>
</dbReference>